<feature type="signal peptide" evidence="2">
    <location>
        <begin position="1"/>
        <end position="21"/>
    </location>
</feature>
<dbReference type="RefSeq" id="XP_005713546.1">
    <property type="nucleotide sequence ID" value="XM_005713489.1"/>
</dbReference>
<evidence type="ECO:0000313" key="4">
    <source>
        <dbReference type="Proteomes" id="UP000012073"/>
    </source>
</evidence>
<gene>
    <name evidence="3" type="ORF">CHC_T00002513001</name>
</gene>
<feature type="chain" id="PRO_5004442594" evidence="2">
    <location>
        <begin position="22"/>
        <end position="230"/>
    </location>
</feature>
<dbReference type="EMBL" id="HG001656">
    <property type="protein sequence ID" value="CDF33727.1"/>
    <property type="molecule type" value="Genomic_DNA"/>
</dbReference>
<feature type="region of interest" description="Disordered" evidence="1">
    <location>
        <begin position="55"/>
        <end position="74"/>
    </location>
</feature>
<organism evidence="3 4">
    <name type="scientific">Chondrus crispus</name>
    <name type="common">Carrageen Irish moss</name>
    <name type="synonym">Polymorpha crispa</name>
    <dbReference type="NCBI Taxonomy" id="2769"/>
    <lineage>
        <taxon>Eukaryota</taxon>
        <taxon>Rhodophyta</taxon>
        <taxon>Florideophyceae</taxon>
        <taxon>Rhodymeniophycidae</taxon>
        <taxon>Gigartinales</taxon>
        <taxon>Gigartinaceae</taxon>
        <taxon>Chondrus</taxon>
    </lineage>
</organism>
<keyword evidence="4" id="KW-1185">Reference proteome</keyword>
<evidence type="ECO:0000256" key="2">
    <source>
        <dbReference type="SAM" id="SignalP"/>
    </source>
</evidence>
<evidence type="ECO:0000256" key="1">
    <source>
        <dbReference type="SAM" id="MobiDB-lite"/>
    </source>
</evidence>
<dbReference type="GeneID" id="17321283"/>
<proteinExistence type="predicted"/>
<dbReference type="Proteomes" id="UP000012073">
    <property type="component" value="Unassembled WGS sequence"/>
</dbReference>
<reference evidence="4" key="1">
    <citation type="journal article" date="2013" name="Proc. Natl. Acad. Sci. U.S.A.">
        <title>Genome structure and metabolic features in the red seaweed Chondrus crispus shed light on evolution of the Archaeplastida.</title>
        <authorList>
            <person name="Collen J."/>
            <person name="Porcel B."/>
            <person name="Carre W."/>
            <person name="Ball S.G."/>
            <person name="Chaparro C."/>
            <person name="Tonon T."/>
            <person name="Barbeyron T."/>
            <person name="Michel G."/>
            <person name="Noel B."/>
            <person name="Valentin K."/>
            <person name="Elias M."/>
            <person name="Artiguenave F."/>
            <person name="Arun A."/>
            <person name="Aury J.M."/>
            <person name="Barbosa-Neto J.F."/>
            <person name="Bothwell J.H."/>
            <person name="Bouget F.Y."/>
            <person name="Brillet L."/>
            <person name="Cabello-Hurtado F."/>
            <person name="Capella-Gutierrez S."/>
            <person name="Charrier B."/>
            <person name="Cladiere L."/>
            <person name="Cock J.M."/>
            <person name="Coelho S.M."/>
            <person name="Colleoni C."/>
            <person name="Czjzek M."/>
            <person name="Da Silva C."/>
            <person name="Delage L."/>
            <person name="Denoeud F."/>
            <person name="Deschamps P."/>
            <person name="Dittami S.M."/>
            <person name="Gabaldon T."/>
            <person name="Gachon C.M."/>
            <person name="Groisillier A."/>
            <person name="Herve C."/>
            <person name="Jabbari K."/>
            <person name="Katinka M."/>
            <person name="Kloareg B."/>
            <person name="Kowalczyk N."/>
            <person name="Labadie K."/>
            <person name="Leblanc C."/>
            <person name="Lopez P.J."/>
            <person name="McLachlan D.H."/>
            <person name="Meslet-Cladiere L."/>
            <person name="Moustafa A."/>
            <person name="Nehr Z."/>
            <person name="Nyvall Collen P."/>
            <person name="Panaud O."/>
            <person name="Partensky F."/>
            <person name="Poulain J."/>
            <person name="Rensing S.A."/>
            <person name="Rousvoal S."/>
            <person name="Samson G."/>
            <person name="Symeonidi A."/>
            <person name="Weissenbach J."/>
            <person name="Zambounis A."/>
            <person name="Wincker P."/>
            <person name="Boyen C."/>
        </authorList>
    </citation>
    <scope>NUCLEOTIDE SEQUENCE [LARGE SCALE GENOMIC DNA]</scope>
    <source>
        <strain evidence="4">cv. Stackhouse</strain>
    </source>
</reference>
<accession>R7Q596</accession>
<dbReference type="KEGG" id="ccp:CHC_T00002513001"/>
<dbReference type="Gramene" id="CDF33727">
    <property type="protein sequence ID" value="CDF33727"/>
    <property type="gene ID" value="CHC_T00002513001"/>
</dbReference>
<dbReference type="AlphaFoldDB" id="R7Q596"/>
<protein>
    <submittedName>
        <fullName evidence="3">Uncharacterized protein</fullName>
    </submittedName>
</protein>
<keyword evidence="2" id="KW-0732">Signal</keyword>
<name>R7Q596_CHOCR</name>
<evidence type="ECO:0000313" key="3">
    <source>
        <dbReference type="EMBL" id="CDF33727.1"/>
    </source>
</evidence>
<sequence length="230" mass="25920">MPSPLSVLTLALLFATPLTHARVLRDFVRPGTNRSANSPALSLAFPVENSRNRHNIRRGSRPAYAPPADDSDPPGVRIYDSLDAVPTARLLAQAARHKKCFSKGQTLCWAPYVCGHRCEQILLAVDGYCKKYAQPPDGTECTDKQGSCALSLSWKRCKKARKFNRCFARVCYRRTAALRHHQHQSLAIPRPVSYEDTENVAIVRYRRPLPKHEILARRNRQSSTQSAIFK</sequence>